<protein>
    <submittedName>
        <fullName evidence="3">Uncharacterized protein</fullName>
    </submittedName>
</protein>
<evidence type="ECO:0000313" key="2">
    <source>
        <dbReference type="EMBL" id="CAF1139441.1"/>
    </source>
</evidence>
<dbReference type="EMBL" id="CAJOBA010025741">
    <property type="protein sequence ID" value="CAF3932439.1"/>
    <property type="molecule type" value="Genomic_DNA"/>
</dbReference>
<organism evidence="3 4">
    <name type="scientific">Didymodactylos carnosus</name>
    <dbReference type="NCBI Taxonomy" id="1234261"/>
    <lineage>
        <taxon>Eukaryota</taxon>
        <taxon>Metazoa</taxon>
        <taxon>Spiralia</taxon>
        <taxon>Gnathifera</taxon>
        <taxon>Rotifera</taxon>
        <taxon>Eurotatoria</taxon>
        <taxon>Bdelloidea</taxon>
        <taxon>Philodinida</taxon>
        <taxon>Philodinidae</taxon>
        <taxon>Didymodactylos</taxon>
    </lineage>
</organism>
<sequence>MVVRDNVCKTEVKMVKRLLLSIVSLQKWVLFYFHIDNTCAELKSVDIVEDKKSTYTIGDIVKVQFGNVEYDGEILGTDNEKSTIRTTDSNTIRTPERKKRKRSLDQNEAVHTDIEQTNNYIQLESLVRDVFCAVINVQRDITDEK</sequence>
<dbReference type="EMBL" id="CAJNOK010011407">
    <property type="protein sequence ID" value="CAF1139441.1"/>
    <property type="molecule type" value="Genomic_DNA"/>
</dbReference>
<dbReference type="Proteomes" id="UP000677228">
    <property type="component" value="Unassembled WGS sequence"/>
</dbReference>
<evidence type="ECO:0000313" key="3">
    <source>
        <dbReference type="EMBL" id="CAF3932439.1"/>
    </source>
</evidence>
<gene>
    <name evidence="2" type="ORF">OVA965_LOCUS21052</name>
    <name evidence="3" type="ORF">TMI583_LOCUS21609</name>
</gene>
<evidence type="ECO:0000313" key="4">
    <source>
        <dbReference type="Proteomes" id="UP000682733"/>
    </source>
</evidence>
<comment type="caution">
    <text evidence="3">The sequence shown here is derived from an EMBL/GenBank/DDBJ whole genome shotgun (WGS) entry which is preliminary data.</text>
</comment>
<evidence type="ECO:0000256" key="1">
    <source>
        <dbReference type="SAM" id="MobiDB-lite"/>
    </source>
</evidence>
<name>A0A8S2M278_9BILA</name>
<dbReference type="Proteomes" id="UP000682733">
    <property type="component" value="Unassembled WGS sequence"/>
</dbReference>
<accession>A0A8S2M278</accession>
<reference evidence="3" key="1">
    <citation type="submission" date="2021-02" db="EMBL/GenBank/DDBJ databases">
        <authorList>
            <person name="Nowell W R."/>
        </authorList>
    </citation>
    <scope>NUCLEOTIDE SEQUENCE</scope>
</reference>
<proteinExistence type="predicted"/>
<dbReference type="AlphaFoldDB" id="A0A8S2M278"/>
<feature type="region of interest" description="Disordered" evidence="1">
    <location>
        <begin position="85"/>
        <end position="109"/>
    </location>
</feature>